<gene>
    <name evidence="1" type="ORF">GLIP_0632</name>
</gene>
<dbReference type="Proteomes" id="UP000006334">
    <property type="component" value="Unassembled WGS sequence"/>
</dbReference>
<sequence length="144" mass="16537">MKIVNTFGLTYLGSGHDGHPSFDLMVDGHSYLDTITEFEKPFAGKIAGTYQPGLNINRLDSADSTIPYFCTCGEPTCWFLTVEIYSQKDVDAEYVIWHRWVNPYREDKSKAAIGDYWDYSGLAPLIFEKQQYLREIEKNRIAYG</sequence>
<organism evidence="1 2">
    <name type="scientific">Aliiglaciecola lipolytica E3</name>
    <dbReference type="NCBI Taxonomy" id="1127673"/>
    <lineage>
        <taxon>Bacteria</taxon>
        <taxon>Pseudomonadati</taxon>
        <taxon>Pseudomonadota</taxon>
        <taxon>Gammaproteobacteria</taxon>
        <taxon>Alteromonadales</taxon>
        <taxon>Alteromonadaceae</taxon>
        <taxon>Aliiglaciecola</taxon>
    </lineage>
</organism>
<dbReference type="AlphaFoldDB" id="K6Y9C6"/>
<evidence type="ECO:0000313" key="2">
    <source>
        <dbReference type="Proteomes" id="UP000006334"/>
    </source>
</evidence>
<proteinExistence type="predicted"/>
<dbReference type="OrthoDB" id="342114at2"/>
<dbReference type="RefSeq" id="WP_008843098.1">
    <property type="nucleotide sequence ID" value="NZ_BAEN01000015.1"/>
</dbReference>
<accession>K6Y9C6</accession>
<comment type="caution">
    <text evidence="1">The sequence shown here is derived from an EMBL/GenBank/DDBJ whole genome shotgun (WGS) entry which is preliminary data.</text>
</comment>
<dbReference type="eggNOG" id="ENOG50334V1">
    <property type="taxonomic scope" value="Bacteria"/>
</dbReference>
<name>K6Y9C6_9ALTE</name>
<reference evidence="1 2" key="1">
    <citation type="journal article" date="2017" name="Antonie Van Leeuwenhoek">
        <title>Rhizobium rhizosphaerae sp. nov., a novel species isolated from rice rhizosphere.</title>
        <authorList>
            <person name="Zhao J.J."/>
            <person name="Zhang J."/>
            <person name="Zhang R.J."/>
            <person name="Zhang C.W."/>
            <person name="Yin H.Q."/>
            <person name="Zhang X.X."/>
        </authorList>
    </citation>
    <scope>NUCLEOTIDE SEQUENCE [LARGE SCALE GENOMIC DNA]</scope>
    <source>
        <strain evidence="1 2">E3</strain>
    </source>
</reference>
<keyword evidence="2" id="KW-1185">Reference proteome</keyword>
<dbReference type="STRING" id="1127673.GLIP_0632"/>
<dbReference type="EMBL" id="BAEN01000015">
    <property type="protein sequence ID" value="GAC13278.1"/>
    <property type="molecule type" value="Genomic_DNA"/>
</dbReference>
<protein>
    <submittedName>
        <fullName evidence="1">Uncharacterized protein</fullName>
    </submittedName>
</protein>
<evidence type="ECO:0000313" key="1">
    <source>
        <dbReference type="EMBL" id="GAC13278.1"/>
    </source>
</evidence>